<dbReference type="EMBL" id="JAKEKT020000044">
    <property type="protein sequence ID" value="KAL1640985.1"/>
    <property type="molecule type" value="Genomic_DNA"/>
</dbReference>
<evidence type="ECO:0000313" key="2">
    <source>
        <dbReference type="EMBL" id="KAL1640985.1"/>
    </source>
</evidence>
<evidence type="ECO:0000313" key="3">
    <source>
        <dbReference type="Proteomes" id="UP001521184"/>
    </source>
</evidence>
<reference evidence="2 3" key="1">
    <citation type="journal article" date="2023" name="Plant Dis.">
        <title>First Report of Diplodia intermedia Causing Canker and Dieback Diseases on Apple Trees in Canada.</title>
        <authorList>
            <person name="Ellouze W."/>
            <person name="Ilyukhin E."/>
            <person name="Sulman M."/>
            <person name="Ali S."/>
        </authorList>
    </citation>
    <scope>NUCLEOTIDE SEQUENCE [LARGE SCALE GENOMIC DNA]</scope>
    <source>
        <strain evidence="2 3">M45-28</strain>
    </source>
</reference>
<feature type="region of interest" description="Disordered" evidence="1">
    <location>
        <begin position="1"/>
        <end position="20"/>
    </location>
</feature>
<feature type="compositionally biased region" description="Polar residues" evidence="1">
    <location>
        <begin position="63"/>
        <end position="72"/>
    </location>
</feature>
<sequence>MSGFSTNPVPSPGRTNIDLGPYQATMNELLTLSISQREELYHHLLSWYDDIHAFLLGTIGDTPTTTQLSQQRPTPTTTYTVPSPRAPNSDGEISSDSSSSDGEIPPSPSITHPSPSPGTICTALIAALNATANSTTNPASTRAATIAALTPLSRFDLALPRDTAVVSVKAHLDMLSTHATWLDSGSTIVFATLSEQLASLCKSAEDAFGEGPTDPMAARALAIVSGLAANVRALATAIRPLAAWMDVAAEPAADGADGWWRRHPAALMVWRARIRGMRAYRGWKEEKRDRAFLRALRERIAAVSAVERLRAAMVVAIRAGVGERLSPYLNALLAHHTALVADRRICGMVVVAYWRRDLGVTGTGGELNKTFVACVATVRAQLGEVDGLVEPLRSWANKREFRKMVETHDLADARDILRSCWPDADDFNDGPTRSKAYHCFAVYYLSSKAVTLERHFDSDVPYVIKSLTKPASVQLARLFCWGAHYFRPARMLEHEPGCVLTALSWMCGLIPAWYSIHSDLTALLNMLKEKKTHNRIIEALRANQSAEDMDEDMQADMVPVRRIHVKLENLVHVTDVLIGLPPSRDGSLFEPAFKDQSGDKGDISVRRAYEEMRRMVVFPQDEGILQGGNLEISSERIRFWAI</sequence>
<feature type="region of interest" description="Disordered" evidence="1">
    <location>
        <begin position="63"/>
        <end position="116"/>
    </location>
</feature>
<evidence type="ECO:0000256" key="1">
    <source>
        <dbReference type="SAM" id="MobiDB-lite"/>
    </source>
</evidence>
<gene>
    <name evidence="2" type="ORF">SLS58_006427</name>
</gene>
<protein>
    <submittedName>
        <fullName evidence="2">Uncharacterized protein</fullName>
    </submittedName>
</protein>
<dbReference type="Proteomes" id="UP001521184">
    <property type="component" value="Unassembled WGS sequence"/>
</dbReference>
<organism evidence="2 3">
    <name type="scientific">Diplodia intermedia</name>
    <dbReference type="NCBI Taxonomy" id="856260"/>
    <lineage>
        <taxon>Eukaryota</taxon>
        <taxon>Fungi</taxon>
        <taxon>Dikarya</taxon>
        <taxon>Ascomycota</taxon>
        <taxon>Pezizomycotina</taxon>
        <taxon>Dothideomycetes</taxon>
        <taxon>Dothideomycetes incertae sedis</taxon>
        <taxon>Botryosphaeriales</taxon>
        <taxon>Botryosphaeriaceae</taxon>
        <taxon>Diplodia</taxon>
    </lineage>
</organism>
<comment type="caution">
    <text evidence="2">The sequence shown here is derived from an EMBL/GenBank/DDBJ whole genome shotgun (WGS) entry which is preliminary data.</text>
</comment>
<name>A0ABR3TN47_9PEZI</name>
<keyword evidence="3" id="KW-1185">Reference proteome</keyword>
<accession>A0ABR3TN47</accession>
<feature type="compositionally biased region" description="Low complexity" evidence="1">
    <location>
        <begin position="73"/>
        <end position="116"/>
    </location>
</feature>
<proteinExistence type="predicted"/>